<evidence type="ECO:0000313" key="3">
    <source>
        <dbReference type="Proteomes" id="UP000315647"/>
    </source>
</evidence>
<reference evidence="2 3" key="1">
    <citation type="submission" date="2019-03" db="EMBL/GenBank/DDBJ databases">
        <title>Deep-cultivation of Planctomycetes and their phenomic and genomic characterization uncovers novel biology.</title>
        <authorList>
            <person name="Wiegand S."/>
            <person name="Jogler M."/>
            <person name="Boedeker C."/>
            <person name="Pinto D."/>
            <person name="Vollmers J."/>
            <person name="Rivas-Marin E."/>
            <person name="Kohn T."/>
            <person name="Peeters S.H."/>
            <person name="Heuer A."/>
            <person name="Rast P."/>
            <person name="Oberbeckmann S."/>
            <person name="Bunk B."/>
            <person name="Jeske O."/>
            <person name="Meyerdierks A."/>
            <person name="Storesund J.E."/>
            <person name="Kallscheuer N."/>
            <person name="Luecker S."/>
            <person name="Lage O.M."/>
            <person name="Pohl T."/>
            <person name="Merkel B.J."/>
            <person name="Hornburger P."/>
            <person name="Mueller R.-W."/>
            <person name="Bruemmer F."/>
            <person name="Labrenz M."/>
            <person name="Spormann A.M."/>
            <person name="Op den Camp H."/>
            <person name="Overmann J."/>
            <person name="Amann R."/>
            <person name="Jetten M.S.M."/>
            <person name="Mascher T."/>
            <person name="Medema M.H."/>
            <person name="Devos D.P."/>
            <person name="Kaster A.-K."/>
            <person name="Ovreas L."/>
            <person name="Rohde M."/>
            <person name="Galperin M.Y."/>
            <person name="Jogler C."/>
        </authorList>
    </citation>
    <scope>NUCLEOTIDE SEQUENCE [LARGE SCALE GENOMIC DNA]</scope>
    <source>
        <strain evidence="2 3">Enr10</strain>
    </source>
</reference>
<dbReference type="RefSeq" id="WP_145447800.1">
    <property type="nucleotide sequence ID" value="NZ_CP037421.1"/>
</dbReference>
<feature type="transmembrane region" description="Helical" evidence="1">
    <location>
        <begin position="201"/>
        <end position="220"/>
    </location>
</feature>
<evidence type="ECO:0000256" key="1">
    <source>
        <dbReference type="SAM" id="Phobius"/>
    </source>
</evidence>
<accession>A0A517PZK0</accession>
<protein>
    <submittedName>
        <fullName evidence="2">Uncharacterized protein</fullName>
    </submittedName>
</protein>
<keyword evidence="1" id="KW-0472">Membrane</keyword>
<name>A0A517PZK0_9PLAN</name>
<sequence>MTDSVETDYLSRLLQLNPLGQTEEILARRHHFLNPKSSARLFLDDQVLHFSDRKQQTRKELEAIRKNFWRIDAPSLLEQLEALDVDEFPDLGFAVSRLKQVAGLKGSFQRLQHHHTCFDEFFEQFSRLVIAAPDEAEKLRTSKTELTDFELADFDLHSPRDFRRIAEVIRKEFPELYELEKYWLNQIATSGKAQSSINRTVHILHFLISAALILVVGLGLTYLPEMTVIVTLGLVLLFGVTRLIRRFIEKKRGSS</sequence>
<dbReference type="Proteomes" id="UP000315647">
    <property type="component" value="Chromosome"/>
</dbReference>
<gene>
    <name evidence="2" type="ORF">Enr10x_00570</name>
</gene>
<keyword evidence="1" id="KW-1133">Transmembrane helix</keyword>
<keyword evidence="3" id="KW-1185">Reference proteome</keyword>
<feature type="transmembrane region" description="Helical" evidence="1">
    <location>
        <begin position="226"/>
        <end position="244"/>
    </location>
</feature>
<dbReference type="EMBL" id="CP037421">
    <property type="protein sequence ID" value="QDT24766.1"/>
    <property type="molecule type" value="Genomic_DNA"/>
</dbReference>
<evidence type="ECO:0000313" key="2">
    <source>
        <dbReference type="EMBL" id="QDT24766.1"/>
    </source>
</evidence>
<organism evidence="2 3">
    <name type="scientific">Gimesia panareensis</name>
    <dbReference type="NCBI Taxonomy" id="2527978"/>
    <lineage>
        <taxon>Bacteria</taxon>
        <taxon>Pseudomonadati</taxon>
        <taxon>Planctomycetota</taxon>
        <taxon>Planctomycetia</taxon>
        <taxon>Planctomycetales</taxon>
        <taxon>Planctomycetaceae</taxon>
        <taxon>Gimesia</taxon>
    </lineage>
</organism>
<keyword evidence="1" id="KW-0812">Transmembrane</keyword>
<dbReference type="AlphaFoldDB" id="A0A517PZK0"/>
<proteinExistence type="predicted"/>